<evidence type="ECO:0000313" key="2">
    <source>
        <dbReference type="EMBL" id="TRM60537.1"/>
    </source>
</evidence>
<protein>
    <submittedName>
        <fullName evidence="2">Uncharacterized protein</fullName>
    </submittedName>
</protein>
<dbReference type="Proteomes" id="UP000320762">
    <property type="component" value="Unassembled WGS sequence"/>
</dbReference>
<organism evidence="2 3">
    <name type="scientific">Schizophyllum amplum</name>
    <dbReference type="NCBI Taxonomy" id="97359"/>
    <lineage>
        <taxon>Eukaryota</taxon>
        <taxon>Fungi</taxon>
        <taxon>Dikarya</taxon>
        <taxon>Basidiomycota</taxon>
        <taxon>Agaricomycotina</taxon>
        <taxon>Agaricomycetes</taxon>
        <taxon>Agaricomycetidae</taxon>
        <taxon>Agaricales</taxon>
        <taxon>Schizophyllaceae</taxon>
        <taxon>Schizophyllum</taxon>
    </lineage>
</organism>
<reference evidence="2 3" key="1">
    <citation type="journal article" date="2019" name="New Phytol.">
        <title>Comparative genomics reveals unique wood-decay strategies and fruiting body development in the Schizophyllaceae.</title>
        <authorList>
            <person name="Almasi E."/>
            <person name="Sahu N."/>
            <person name="Krizsan K."/>
            <person name="Balint B."/>
            <person name="Kovacs G.M."/>
            <person name="Kiss B."/>
            <person name="Cseklye J."/>
            <person name="Drula E."/>
            <person name="Henrissat B."/>
            <person name="Nagy I."/>
            <person name="Chovatia M."/>
            <person name="Adam C."/>
            <person name="LaButti K."/>
            <person name="Lipzen A."/>
            <person name="Riley R."/>
            <person name="Grigoriev I.V."/>
            <person name="Nagy L.G."/>
        </authorList>
    </citation>
    <scope>NUCLEOTIDE SEQUENCE [LARGE SCALE GENOMIC DNA]</scope>
    <source>
        <strain evidence="2 3">NL-1724</strain>
    </source>
</reference>
<feature type="compositionally biased region" description="Polar residues" evidence="1">
    <location>
        <begin position="1"/>
        <end position="18"/>
    </location>
</feature>
<evidence type="ECO:0000256" key="1">
    <source>
        <dbReference type="SAM" id="MobiDB-lite"/>
    </source>
</evidence>
<keyword evidence="3" id="KW-1185">Reference proteome</keyword>
<feature type="region of interest" description="Disordered" evidence="1">
    <location>
        <begin position="1"/>
        <end position="32"/>
    </location>
</feature>
<accession>A0A550C6W6</accession>
<comment type="caution">
    <text evidence="2">The sequence shown here is derived from an EMBL/GenBank/DDBJ whole genome shotgun (WGS) entry which is preliminary data.</text>
</comment>
<gene>
    <name evidence="2" type="ORF">BD626DRAFT_504320</name>
</gene>
<proteinExistence type="predicted"/>
<dbReference type="AlphaFoldDB" id="A0A550C6W6"/>
<sequence length="159" mass="18053">MRSARSQPPSRRTVTVSPWLTPIKQPRGGVDPVARCEPPGVSTRLHSVERGIFRGSSRERTSNRPRQQRTAVFNSPLVVLQHVYEPGPHHVKITEQSGHTLSYEFPDGIRRLDWVIYRPWHALQDLTIARALTLSDCYHILRHATNTENLVAQRPAVAV</sequence>
<dbReference type="EMBL" id="VDMD01000021">
    <property type="protein sequence ID" value="TRM60537.1"/>
    <property type="molecule type" value="Genomic_DNA"/>
</dbReference>
<name>A0A550C6W6_9AGAR</name>
<evidence type="ECO:0000313" key="3">
    <source>
        <dbReference type="Proteomes" id="UP000320762"/>
    </source>
</evidence>